<gene>
    <name evidence="2" type="ORF">HINF_LOCUS40313</name>
    <name evidence="3" type="ORF">HINF_LOCUS8570</name>
</gene>
<protein>
    <submittedName>
        <fullName evidence="3">Hypothetical_protein</fullName>
    </submittedName>
</protein>
<reference evidence="2" key="1">
    <citation type="submission" date="2023-06" db="EMBL/GenBank/DDBJ databases">
        <authorList>
            <person name="Kurt Z."/>
        </authorList>
    </citation>
    <scope>NUCLEOTIDE SEQUENCE</scope>
</reference>
<sequence length="354" mass="39431">MSNVKICTNIQYSINNGVISQVNLTTQPTYACDEICGQYIPVYGLCQIDLNNGYLNIINDTKYCVKPFIFNDYECICAPGYLLNGTVCINILQSLTNLDQFIFDNFSTLDNQLKSNISNISNQLVIISDQLRVDLLSVNSTLNSQIQSVITNMSNIYNSLQSQINSNLASISSLNTQFTSFKSEAIIINNQQNTQIQNIIAIENSQKLVTDSLRIDLTSSTNSLQTQINSLNSNLQGTNNQVSTTQNNINSLQTQINNINSVNSIQNSDISSLKTQIAGSGGSGALMCSLTYDIYYESSLFRRYGYCLNIKRCCYLDGLYYLCIYNNAFFADRASNVIEYNAYTIAQCGTFIQI</sequence>
<evidence type="ECO:0000313" key="3">
    <source>
        <dbReference type="EMBL" id="CAL5985109.1"/>
    </source>
</evidence>
<accession>A0AA86QD57</accession>
<evidence type="ECO:0000313" key="2">
    <source>
        <dbReference type="EMBL" id="CAI9952668.1"/>
    </source>
</evidence>
<dbReference type="Proteomes" id="UP001642409">
    <property type="component" value="Unassembled WGS sequence"/>
</dbReference>
<dbReference type="AlphaFoldDB" id="A0AA86QD57"/>
<feature type="coiled-coil region" evidence="1">
    <location>
        <begin position="221"/>
        <end position="255"/>
    </location>
</feature>
<keyword evidence="4" id="KW-1185">Reference proteome</keyword>
<dbReference type="SUPFAM" id="SSF58100">
    <property type="entry name" value="Bacterial hemolysins"/>
    <property type="match status" value="1"/>
</dbReference>
<evidence type="ECO:0000256" key="1">
    <source>
        <dbReference type="SAM" id="Coils"/>
    </source>
</evidence>
<organism evidence="2">
    <name type="scientific">Hexamita inflata</name>
    <dbReference type="NCBI Taxonomy" id="28002"/>
    <lineage>
        <taxon>Eukaryota</taxon>
        <taxon>Metamonada</taxon>
        <taxon>Diplomonadida</taxon>
        <taxon>Hexamitidae</taxon>
        <taxon>Hexamitinae</taxon>
        <taxon>Hexamita</taxon>
    </lineage>
</organism>
<keyword evidence="1" id="KW-0175">Coiled coil</keyword>
<name>A0AA86QD57_9EUKA</name>
<dbReference type="EMBL" id="CATOUU010000834">
    <property type="protein sequence ID" value="CAI9952668.1"/>
    <property type="molecule type" value="Genomic_DNA"/>
</dbReference>
<proteinExistence type="predicted"/>
<reference evidence="3 4" key="2">
    <citation type="submission" date="2024-07" db="EMBL/GenBank/DDBJ databases">
        <authorList>
            <person name="Akdeniz Z."/>
        </authorList>
    </citation>
    <scope>NUCLEOTIDE SEQUENCE [LARGE SCALE GENOMIC DNA]</scope>
</reference>
<comment type="caution">
    <text evidence="2">The sequence shown here is derived from an EMBL/GenBank/DDBJ whole genome shotgun (WGS) entry which is preliminary data.</text>
</comment>
<evidence type="ECO:0000313" key="4">
    <source>
        <dbReference type="Proteomes" id="UP001642409"/>
    </source>
</evidence>
<dbReference type="EMBL" id="CAXDID020000018">
    <property type="protein sequence ID" value="CAL5985109.1"/>
    <property type="molecule type" value="Genomic_DNA"/>
</dbReference>